<gene>
    <name evidence="2" type="ORF">BSK52_06075</name>
</gene>
<dbReference type="Gene3D" id="3.40.50.10170">
    <property type="match status" value="1"/>
</dbReference>
<dbReference type="PROSITE" id="PS51482">
    <property type="entry name" value="DEGV"/>
    <property type="match status" value="1"/>
</dbReference>
<dbReference type="InterPro" id="IPR003797">
    <property type="entry name" value="DegV"/>
</dbReference>
<sequence>MTMKSIAWVTDSTSIIDPEFAKNNHVYIIPLRIIINNECYKENIDITIDDFYEKMRQHEKVGSSQPPIGEFIELYERLKEEYDEIIAVHLSSELSGTYNASMQGAEIAEANVIGIDAKVGAYPIREMIMRGIHWQKKGLSGLEIKAKIENIIQNMSFYLIPASLTQLHRSGRVSGSQFVLSQLLRINLLLRFDEGKAVVVEKIRTMKKTQQTLLDIFKQDVGLVSDVCIMHSNNLEMALKLEEDIKAMAPDLRTEIMTYIPAVAVHAGEGTVGLSWIKNTSINSIHPDVTPAAFPEAALV</sequence>
<dbReference type="InterPro" id="IPR043168">
    <property type="entry name" value="DegV_C"/>
</dbReference>
<reference evidence="2 3" key="1">
    <citation type="submission" date="2016-10" db="EMBL/GenBank/DDBJ databases">
        <title>Paenibacillus species isolates.</title>
        <authorList>
            <person name="Beno S.M."/>
        </authorList>
    </citation>
    <scope>NUCLEOTIDE SEQUENCE [LARGE SCALE GENOMIC DNA]</scope>
    <source>
        <strain evidence="2 3">FSL H7-0710</strain>
    </source>
</reference>
<protein>
    <submittedName>
        <fullName evidence="2">Fatty acid-binding protein DegV</fullName>
    </submittedName>
</protein>
<dbReference type="SUPFAM" id="SSF82549">
    <property type="entry name" value="DAK1/DegV-like"/>
    <property type="match status" value="1"/>
</dbReference>
<dbReference type="GO" id="GO:0008289">
    <property type="term" value="F:lipid binding"/>
    <property type="evidence" value="ECO:0007669"/>
    <property type="project" value="UniProtKB-KW"/>
</dbReference>
<proteinExistence type="predicted"/>
<comment type="caution">
    <text evidence="2">The sequence shown here is derived from an EMBL/GenBank/DDBJ whole genome shotgun (WGS) entry which is preliminary data.</text>
</comment>
<evidence type="ECO:0000256" key="1">
    <source>
        <dbReference type="ARBA" id="ARBA00023121"/>
    </source>
</evidence>
<dbReference type="InterPro" id="IPR050270">
    <property type="entry name" value="DegV_domain_contain"/>
</dbReference>
<dbReference type="NCBIfam" id="TIGR00762">
    <property type="entry name" value="DegV"/>
    <property type="match status" value="1"/>
</dbReference>
<evidence type="ECO:0000313" key="2">
    <source>
        <dbReference type="EMBL" id="OMD43064.1"/>
    </source>
</evidence>
<keyword evidence="1" id="KW-0446">Lipid-binding</keyword>
<dbReference type="PANTHER" id="PTHR33434">
    <property type="entry name" value="DEGV DOMAIN-CONTAINING PROTEIN DR_1986-RELATED"/>
    <property type="match status" value="1"/>
</dbReference>
<dbReference type="Gene3D" id="3.30.1180.10">
    <property type="match status" value="1"/>
</dbReference>
<evidence type="ECO:0000313" key="3">
    <source>
        <dbReference type="Proteomes" id="UP000187439"/>
    </source>
</evidence>
<accession>A0A1R0Y6V7</accession>
<dbReference type="AlphaFoldDB" id="A0A1R0Y6V7"/>
<dbReference type="EMBL" id="MPTC01000003">
    <property type="protein sequence ID" value="OMD43064.1"/>
    <property type="molecule type" value="Genomic_DNA"/>
</dbReference>
<name>A0A1R0Y6V7_9BACL</name>
<organism evidence="2 3">
    <name type="scientific">Paenibacillus odorifer</name>
    <dbReference type="NCBI Taxonomy" id="189426"/>
    <lineage>
        <taxon>Bacteria</taxon>
        <taxon>Bacillati</taxon>
        <taxon>Bacillota</taxon>
        <taxon>Bacilli</taxon>
        <taxon>Bacillales</taxon>
        <taxon>Paenibacillaceae</taxon>
        <taxon>Paenibacillus</taxon>
    </lineage>
</organism>
<dbReference type="Proteomes" id="UP000187439">
    <property type="component" value="Unassembled WGS sequence"/>
</dbReference>
<dbReference type="Pfam" id="PF02645">
    <property type="entry name" value="DegV"/>
    <property type="match status" value="1"/>
</dbReference>
<dbReference type="PANTHER" id="PTHR33434:SF2">
    <property type="entry name" value="FATTY ACID-BINDING PROTEIN TM_1468"/>
    <property type="match status" value="1"/>
</dbReference>